<name>A0A8B5XK63_STREE</name>
<dbReference type="Gene3D" id="2.60.40.1180">
    <property type="entry name" value="Golgi alpha-mannosidase II"/>
    <property type="match status" value="1"/>
</dbReference>
<dbReference type="Pfam" id="PF17451">
    <property type="entry name" value="Glyco_hyd_101C"/>
    <property type="match status" value="1"/>
</dbReference>
<evidence type="ECO:0000313" key="3">
    <source>
        <dbReference type="EMBL" id="TVW21526.1"/>
    </source>
</evidence>
<feature type="non-terminal residue" evidence="3">
    <location>
        <position position="260"/>
    </location>
</feature>
<feature type="domain" description="Glycosyl hydrolase 101 beta-sandwich" evidence="1">
    <location>
        <begin position="1"/>
        <end position="58"/>
    </location>
</feature>
<organism evidence="3 4">
    <name type="scientific">Streptococcus pneumoniae</name>
    <dbReference type="NCBI Taxonomy" id="1313"/>
    <lineage>
        <taxon>Bacteria</taxon>
        <taxon>Bacillati</taxon>
        <taxon>Bacillota</taxon>
        <taxon>Bacilli</taxon>
        <taxon>Lactobacillales</taxon>
        <taxon>Streptococcaceae</taxon>
        <taxon>Streptococcus</taxon>
    </lineage>
</organism>
<comment type="caution">
    <text evidence="3">The sequence shown here is derived from an EMBL/GenBank/DDBJ whole genome shotgun (WGS) entry which is preliminary data.</text>
</comment>
<sequence length="260" mass="29389">GSAYLTPWNWDANGNKLESDKEKMYYFNTEAGATTWTLPSDWANGKVYLYKLTDQGKTEEKEVAVKDGKITLDLTANQPYVLYRSKQTNPEMSWSEGMHIYDQGFNSESLDHWKISGDTSKAEIVKSQGANQMLRIQGNKEKVSLTQKLTGLKPNTKYAVYVGVDNRSNAKASITVNTGEKEVTNYTNKSLALNYVKAYAHNTRRSNATVDNTSYFQNMYAFFTTGSDVSNVTLTLSREADDEATYFDEIRTFENDSAMY</sequence>
<reference evidence="3 4" key="1">
    <citation type="submission" date="2019-07" db="EMBL/GenBank/DDBJ databases">
        <authorList>
            <person name="Mohale T."/>
        </authorList>
    </citation>
    <scope>NUCLEOTIDE SEQUENCE [LARGE SCALE GENOMIC DNA]</scope>
    <source>
        <strain evidence="3 4">NTPn 189</strain>
    </source>
</reference>
<protein>
    <submittedName>
        <fullName evidence="3">YSIRK signal domain/LPXTG anchor domain surface protein</fullName>
    </submittedName>
</protein>
<feature type="domain" description="Endo-alpha-N-acetylgalactosaminidase" evidence="2">
    <location>
        <begin position="100"/>
        <end position="247"/>
    </location>
</feature>
<accession>A0A8B5XK63</accession>
<dbReference type="Gene3D" id="2.60.120.260">
    <property type="entry name" value="Galactose-binding domain-like"/>
    <property type="match status" value="1"/>
</dbReference>
<evidence type="ECO:0000259" key="2">
    <source>
        <dbReference type="Pfam" id="PF21466"/>
    </source>
</evidence>
<dbReference type="AlphaFoldDB" id="A0A8B5XK63"/>
<dbReference type="Proteomes" id="UP000318940">
    <property type="component" value="Unassembled WGS sequence"/>
</dbReference>
<dbReference type="InterPro" id="IPR035364">
    <property type="entry name" value="Beta_sandwich_GH101"/>
</dbReference>
<evidence type="ECO:0000259" key="1">
    <source>
        <dbReference type="Pfam" id="PF17451"/>
    </source>
</evidence>
<dbReference type="InterPro" id="IPR013780">
    <property type="entry name" value="Glyco_hydro_b"/>
</dbReference>
<dbReference type="InterPro" id="IPR049314">
    <property type="entry name" value="GH101_dom-5"/>
</dbReference>
<dbReference type="Pfam" id="PF21466">
    <property type="entry name" value="GH101_dom-5"/>
    <property type="match status" value="1"/>
</dbReference>
<proteinExistence type="predicted"/>
<gene>
    <name evidence="3" type="ORF">AZK02_12805</name>
</gene>
<dbReference type="EMBL" id="VMVH01000363">
    <property type="protein sequence ID" value="TVW21526.1"/>
    <property type="molecule type" value="Genomic_DNA"/>
</dbReference>
<evidence type="ECO:0000313" key="4">
    <source>
        <dbReference type="Proteomes" id="UP000318940"/>
    </source>
</evidence>
<feature type="non-terminal residue" evidence="3">
    <location>
        <position position="1"/>
    </location>
</feature>